<reference evidence="3" key="1">
    <citation type="submission" date="2016-10" db="EMBL/GenBank/DDBJ databases">
        <authorList>
            <person name="Varghese N."/>
            <person name="Submissions S."/>
        </authorList>
    </citation>
    <scope>NUCLEOTIDE SEQUENCE [LARGE SCALE GENOMIC DNA]</scope>
    <source>
        <strain evidence="3">DSM 100420</strain>
    </source>
</reference>
<dbReference type="RefSeq" id="WP_092647064.1">
    <property type="nucleotide sequence ID" value="NZ_FNPX01000014.1"/>
</dbReference>
<proteinExistence type="predicted"/>
<protein>
    <submittedName>
        <fullName evidence="2">Uncharacterized protein</fullName>
    </submittedName>
</protein>
<sequence length="157" mass="15917">MKIIPITTSVLILLAAPAIAGSIDVSGTGHGTATNTAMPVSEDLVVVHANTEYTGFEGDNPDNPMTSFKGPCFGSILIKAGVVSGGGNCQYTDGDGEMAVVTWNADGMSAEGRTQGTWEIVGGSGKWAAANGGGRFDAGTDDQGGYTNKVTGEINMP</sequence>
<dbReference type="EMBL" id="FNPX01000014">
    <property type="protein sequence ID" value="SDZ43218.1"/>
    <property type="molecule type" value="Genomic_DNA"/>
</dbReference>
<keyword evidence="3" id="KW-1185">Reference proteome</keyword>
<evidence type="ECO:0000313" key="3">
    <source>
        <dbReference type="Proteomes" id="UP000198914"/>
    </source>
</evidence>
<feature type="signal peptide" evidence="1">
    <location>
        <begin position="1"/>
        <end position="20"/>
    </location>
</feature>
<evidence type="ECO:0000313" key="2">
    <source>
        <dbReference type="EMBL" id="SDZ43218.1"/>
    </source>
</evidence>
<dbReference type="OrthoDB" id="7862633at2"/>
<accession>A0A1H3T008</accession>
<keyword evidence="1" id="KW-0732">Signal</keyword>
<organism evidence="2 3">
    <name type="scientific">Jannaschia faecimaris</name>
    <dbReference type="NCBI Taxonomy" id="1244108"/>
    <lineage>
        <taxon>Bacteria</taxon>
        <taxon>Pseudomonadati</taxon>
        <taxon>Pseudomonadota</taxon>
        <taxon>Alphaproteobacteria</taxon>
        <taxon>Rhodobacterales</taxon>
        <taxon>Roseobacteraceae</taxon>
        <taxon>Jannaschia</taxon>
    </lineage>
</organism>
<gene>
    <name evidence="2" type="ORF">SAMN05444004_11466</name>
</gene>
<evidence type="ECO:0000256" key="1">
    <source>
        <dbReference type="SAM" id="SignalP"/>
    </source>
</evidence>
<feature type="chain" id="PRO_5011719594" evidence="1">
    <location>
        <begin position="21"/>
        <end position="157"/>
    </location>
</feature>
<name>A0A1H3T008_9RHOB</name>
<dbReference type="Proteomes" id="UP000198914">
    <property type="component" value="Unassembled WGS sequence"/>
</dbReference>
<dbReference type="AlphaFoldDB" id="A0A1H3T008"/>